<keyword evidence="5" id="KW-0677">Repeat</keyword>
<dbReference type="InterPro" id="IPR011990">
    <property type="entry name" value="TPR-like_helical_dom_sf"/>
</dbReference>
<proteinExistence type="inferred from homology"/>
<dbReference type="EMBL" id="CAJOBE010009120">
    <property type="protein sequence ID" value="CAF4077779.1"/>
    <property type="molecule type" value="Genomic_DNA"/>
</dbReference>
<evidence type="ECO:0000256" key="5">
    <source>
        <dbReference type="ARBA" id="ARBA00022737"/>
    </source>
</evidence>
<feature type="repeat" description="TPR" evidence="8">
    <location>
        <begin position="502"/>
        <end position="535"/>
    </location>
</feature>
<feature type="repeat" description="TPR" evidence="8">
    <location>
        <begin position="585"/>
        <end position="618"/>
    </location>
</feature>
<dbReference type="SMART" id="SM00028">
    <property type="entry name" value="TPR"/>
    <property type="match status" value="6"/>
</dbReference>
<keyword evidence="9" id="KW-0520">NAD</keyword>
<dbReference type="SUPFAM" id="SSF56399">
    <property type="entry name" value="ADP-ribosylation"/>
    <property type="match status" value="1"/>
</dbReference>
<dbReference type="SUPFAM" id="SSF48452">
    <property type="entry name" value="TPR-like"/>
    <property type="match status" value="2"/>
</dbReference>
<organism evidence="11 12">
    <name type="scientific">Rotaria sordida</name>
    <dbReference type="NCBI Taxonomy" id="392033"/>
    <lineage>
        <taxon>Eukaryota</taxon>
        <taxon>Metazoa</taxon>
        <taxon>Spiralia</taxon>
        <taxon>Gnathifera</taxon>
        <taxon>Rotifera</taxon>
        <taxon>Eurotatoria</taxon>
        <taxon>Bdelloidea</taxon>
        <taxon>Philodinida</taxon>
        <taxon>Philodinidae</taxon>
        <taxon>Rotaria</taxon>
    </lineage>
</organism>
<feature type="repeat" description="TPR" evidence="8">
    <location>
        <begin position="627"/>
        <end position="660"/>
    </location>
</feature>
<keyword evidence="9" id="KW-0521">NADP</keyword>
<name>A0A819TIH5_9BILA</name>
<dbReference type="Proteomes" id="UP000663874">
    <property type="component" value="Unassembled WGS sequence"/>
</dbReference>
<comment type="similarity">
    <text evidence="1 9">Belongs to the Arg-specific ADP-ribosyltransferase family.</text>
</comment>
<evidence type="ECO:0000256" key="1">
    <source>
        <dbReference type="ARBA" id="ARBA00009558"/>
    </source>
</evidence>
<evidence type="ECO:0000256" key="2">
    <source>
        <dbReference type="ARBA" id="ARBA00022676"/>
    </source>
</evidence>
<comment type="catalytic activity">
    <reaction evidence="7 9">
        <text>L-arginyl-[protein] + NAD(+) = N(omega)-(ADP-D-ribosyl)-L-arginyl-[protein] + nicotinamide + H(+)</text>
        <dbReference type="Rhea" id="RHEA:19149"/>
        <dbReference type="Rhea" id="RHEA-COMP:10532"/>
        <dbReference type="Rhea" id="RHEA-COMP:15087"/>
        <dbReference type="ChEBI" id="CHEBI:15378"/>
        <dbReference type="ChEBI" id="CHEBI:17154"/>
        <dbReference type="ChEBI" id="CHEBI:29965"/>
        <dbReference type="ChEBI" id="CHEBI:57540"/>
        <dbReference type="ChEBI" id="CHEBI:142554"/>
        <dbReference type="EC" id="2.4.2.31"/>
    </reaction>
</comment>
<dbReference type="PROSITE" id="PS51996">
    <property type="entry name" value="TR_MART"/>
    <property type="match status" value="1"/>
</dbReference>
<dbReference type="PROSITE" id="PS50005">
    <property type="entry name" value="TPR"/>
    <property type="match status" value="4"/>
</dbReference>
<dbReference type="Pfam" id="PF13181">
    <property type="entry name" value="TPR_8"/>
    <property type="match status" value="1"/>
</dbReference>
<gene>
    <name evidence="11" type="ORF">FNK824_LOCUS30184</name>
    <name evidence="10" type="ORF">OTI717_LOCUS30281</name>
</gene>
<keyword evidence="2 9" id="KW-0328">Glycosyltransferase</keyword>
<evidence type="ECO:0000313" key="10">
    <source>
        <dbReference type="EMBL" id="CAF4024293.1"/>
    </source>
</evidence>
<evidence type="ECO:0000313" key="12">
    <source>
        <dbReference type="Proteomes" id="UP000663874"/>
    </source>
</evidence>
<dbReference type="AlphaFoldDB" id="A0A819TIH5"/>
<feature type="repeat" description="TPR" evidence="8">
    <location>
        <begin position="423"/>
        <end position="456"/>
    </location>
</feature>
<evidence type="ECO:0000256" key="7">
    <source>
        <dbReference type="ARBA" id="ARBA00047597"/>
    </source>
</evidence>
<dbReference type="EC" id="2.4.2.31" evidence="9"/>
<sequence>MGNEESISVPLSNIVTMTDGNSRKNEEPITVVWYEGWNGNDLSHDDKIFRRQTLRQINDYVLFFHDKHDLLQYIHLNQDEQIFIILVPNRHSDELLSNIHILKQIYSIFLYSTVGRNECTKLLIEKYSKIVGCFINQQELTDILQKQIKLFMRQSTMFNLYDDNKKQMTARDLTKESGSFLFFQLFRHIILITKKTNESKRTMIAKCRIYYHDNKKQLESISLFEQTYQSAEAIYWYTRDTFVHHIINKALRTEDIDALFTFQFFITDLSLSLMKHFRRLKKIETSPKFILYRGLNLPEDEIELLRQNVGKLVSTNGYLSTNRSRDVAVSFANKVLMEIEMDMKLETVICADIVDTSAFNDEDEVLFDIGAVFEMVNCVEEFEDINDNSNMNKILVFKMKATDKGSEIAKEYIEYQKKRISQSDVTLMFGCLLVDMGQYKKASQYFKRILYERPNDEKVTCIYSSLARTCRLDGQYERSIYYYKQAYDMDTRIQPPHLISAARALNGLGIFYTERHDYNSALENLTLSLKLYRKYGKEDEEYAGILNNIASIYCSLNELDKALDSFKKVKEIYDRILPSDHPNRAATFINIGNVYYEKKDYTTSLDYYMKGLKIKEKILPIEHQDKIRCLDNIGLVYYRMRNYQEAYAYFQKTLTMAKKLLLRNHVLFNDLHDHIKLVKNHCLDVETNMASSTSQAIMS</sequence>
<dbReference type="InterPro" id="IPR019734">
    <property type="entry name" value="TPR_rpt"/>
</dbReference>
<evidence type="ECO:0000256" key="4">
    <source>
        <dbReference type="ARBA" id="ARBA00022695"/>
    </source>
</evidence>
<evidence type="ECO:0000256" key="8">
    <source>
        <dbReference type="PROSITE-ProRule" id="PRU00339"/>
    </source>
</evidence>
<dbReference type="PANTHER" id="PTHR45641:SF19">
    <property type="entry name" value="NEPHROCYSTIN-3"/>
    <property type="match status" value="1"/>
</dbReference>
<dbReference type="Gene3D" id="1.25.40.10">
    <property type="entry name" value="Tetratricopeptide repeat domain"/>
    <property type="match status" value="2"/>
</dbReference>
<evidence type="ECO:0000256" key="3">
    <source>
        <dbReference type="ARBA" id="ARBA00022679"/>
    </source>
</evidence>
<accession>A0A819TIH5</accession>
<reference evidence="11" key="1">
    <citation type="submission" date="2021-02" db="EMBL/GenBank/DDBJ databases">
        <authorList>
            <person name="Nowell W R."/>
        </authorList>
    </citation>
    <scope>NUCLEOTIDE SEQUENCE</scope>
</reference>
<keyword evidence="6 8" id="KW-0802">TPR repeat</keyword>
<dbReference type="Gene3D" id="3.90.176.10">
    <property type="entry name" value="Toxin ADP-ribosyltransferase, Chain A, domain 1"/>
    <property type="match status" value="1"/>
</dbReference>
<keyword evidence="3 9" id="KW-0808">Transferase</keyword>
<evidence type="ECO:0000256" key="9">
    <source>
        <dbReference type="RuleBase" id="RU361228"/>
    </source>
</evidence>
<dbReference type="GO" id="GO:0016779">
    <property type="term" value="F:nucleotidyltransferase activity"/>
    <property type="evidence" value="ECO:0007669"/>
    <property type="project" value="UniProtKB-KW"/>
</dbReference>
<dbReference type="Pfam" id="PF13424">
    <property type="entry name" value="TPR_12"/>
    <property type="match status" value="2"/>
</dbReference>
<dbReference type="PANTHER" id="PTHR45641">
    <property type="entry name" value="TETRATRICOPEPTIDE REPEAT PROTEIN (AFU_ORTHOLOGUE AFUA_6G03870)"/>
    <property type="match status" value="1"/>
</dbReference>
<dbReference type="InterPro" id="IPR000768">
    <property type="entry name" value="ART"/>
</dbReference>
<dbReference type="Proteomes" id="UP000663823">
    <property type="component" value="Unassembled WGS sequence"/>
</dbReference>
<dbReference type="GO" id="GO:0106274">
    <property type="term" value="F:NAD+-protein-arginine ADP-ribosyltransferase activity"/>
    <property type="evidence" value="ECO:0007669"/>
    <property type="project" value="UniProtKB-EC"/>
</dbReference>
<evidence type="ECO:0000256" key="6">
    <source>
        <dbReference type="ARBA" id="ARBA00022803"/>
    </source>
</evidence>
<evidence type="ECO:0000313" key="11">
    <source>
        <dbReference type="EMBL" id="CAF4077779.1"/>
    </source>
</evidence>
<dbReference type="EMBL" id="CAJOAX010008043">
    <property type="protein sequence ID" value="CAF4024293.1"/>
    <property type="molecule type" value="Genomic_DNA"/>
</dbReference>
<dbReference type="Pfam" id="PF01129">
    <property type="entry name" value="ART"/>
    <property type="match status" value="1"/>
</dbReference>
<protein>
    <recommendedName>
        <fullName evidence="9">NAD(P)(+)--arginine ADP-ribosyltransferase</fullName>
        <ecNumber evidence="9">2.4.2.31</ecNumber>
    </recommendedName>
    <alternativeName>
        <fullName evidence="9">Mono(ADP-ribosyl)transferase</fullName>
    </alternativeName>
</protein>
<dbReference type="Pfam" id="PF13374">
    <property type="entry name" value="TPR_10"/>
    <property type="match status" value="1"/>
</dbReference>
<comment type="caution">
    <text evidence="11">The sequence shown here is derived from an EMBL/GenBank/DDBJ whole genome shotgun (WGS) entry which is preliminary data.</text>
</comment>
<keyword evidence="4" id="KW-0548">Nucleotidyltransferase</keyword>